<dbReference type="GO" id="GO:0035773">
    <property type="term" value="P:insulin secretion involved in cellular response to glucose stimulus"/>
    <property type="evidence" value="ECO:0007669"/>
    <property type="project" value="TreeGrafter"/>
</dbReference>
<evidence type="ECO:0000313" key="17">
    <source>
        <dbReference type="RefSeq" id="XP_017674847.1"/>
    </source>
</evidence>
<evidence type="ECO:0000256" key="11">
    <source>
        <dbReference type="ARBA" id="ARBA00025723"/>
    </source>
</evidence>
<keyword evidence="16" id="KW-1185">Reference proteome</keyword>
<dbReference type="SMART" id="SM00194">
    <property type="entry name" value="PTPc"/>
    <property type="match status" value="1"/>
</dbReference>
<feature type="compositionally biased region" description="Polar residues" evidence="13">
    <location>
        <begin position="649"/>
        <end position="659"/>
    </location>
</feature>
<reference evidence="17" key="1">
    <citation type="submission" date="2025-08" db="UniProtKB">
        <authorList>
            <consortium name="RefSeq"/>
        </authorList>
    </citation>
    <scope>IDENTIFICATION</scope>
</reference>
<dbReference type="FunFam" id="3.90.190.10:FF:000017">
    <property type="entry name" value="receptor-type tyrosine-protein phosphatase-like N isoform X2"/>
    <property type="match status" value="1"/>
</dbReference>
<dbReference type="CTD" id="5799"/>
<feature type="domain" description="Tyrosine specific protein phosphatases" evidence="15">
    <location>
        <begin position="885"/>
        <end position="957"/>
    </location>
</feature>
<evidence type="ECO:0000256" key="3">
    <source>
        <dbReference type="ARBA" id="ARBA00022692"/>
    </source>
</evidence>
<evidence type="ECO:0000256" key="8">
    <source>
        <dbReference type="ARBA" id="ARBA00023170"/>
    </source>
</evidence>
<evidence type="ECO:0000256" key="6">
    <source>
        <dbReference type="ARBA" id="ARBA00023018"/>
    </source>
</evidence>
<evidence type="ECO:0000256" key="12">
    <source>
        <dbReference type="ARBA" id="ARBA00034103"/>
    </source>
</evidence>
<dbReference type="AlphaFoldDB" id="A0A6J0HK04"/>
<keyword evidence="10" id="KW-0968">Cytoplasmic vesicle</keyword>
<dbReference type="GO" id="GO:0045202">
    <property type="term" value="C:synapse"/>
    <property type="evidence" value="ECO:0007669"/>
    <property type="project" value="UniProtKB-SubCell"/>
</dbReference>
<feature type="domain" description="Tyrosine-protein phosphatase" evidence="14">
    <location>
        <begin position="706"/>
        <end position="966"/>
    </location>
</feature>
<dbReference type="GO" id="GO:0051046">
    <property type="term" value="P:regulation of secretion"/>
    <property type="evidence" value="ECO:0007669"/>
    <property type="project" value="TreeGrafter"/>
</dbReference>
<dbReference type="OrthoDB" id="9880441at2759"/>
<organism evidence="16 17">
    <name type="scientific">Lepidothrix coronata</name>
    <name type="common">blue-crowned manakin</name>
    <dbReference type="NCBI Taxonomy" id="321398"/>
    <lineage>
        <taxon>Eukaryota</taxon>
        <taxon>Metazoa</taxon>
        <taxon>Chordata</taxon>
        <taxon>Craniata</taxon>
        <taxon>Vertebrata</taxon>
        <taxon>Euteleostomi</taxon>
        <taxon>Archelosauria</taxon>
        <taxon>Archosauria</taxon>
        <taxon>Dinosauria</taxon>
        <taxon>Saurischia</taxon>
        <taxon>Theropoda</taxon>
        <taxon>Coelurosauria</taxon>
        <taxon>Aves</taxon>
        <taxon>Neognathae</taxon>
        <taxon>Neoaves</taxon>
        <taxon>Telluraves</taxon>
        <taxon>Australaves</taxon>
        <taxon>Passeriformes</taxon>
        <taxon>Pipridae</taxon>
        <taxon>Lepidothrix</taxon>
    </lineage>
</organism>
<dbReference type="Pfam" id="PF00102">
    <property type="entry name" value="Y_phosphatase"/>
    <property type="match status" value="1"/>
</dbReference>
<name>A0A6J0HK04_9PASS</name>
<evidence type="ECO:0000256" key="5">
    <source>
        <dbReference type="ARBA" id="ARBA00022989"/>
    </source>
</evidence>
<feature type="region of interest" description="Disordered" evidence="13">
    <location>
        <begin position="374"/>
        <end position="433"/>
    </location>
</feature>
<dbReference type="SUPFAM" id="SSF52799">
    <property type="entry name" value="(Phosphotyrosine protein) phosphatases II"/>
    <property type="match status" value="1"/>
</dbReference>
<dbReference type="InterPro" id="IPR003595">
    <property type="entry name" value="Tyr_Pase_cat"/>
</dbReference>
<dbReference type="CDD" id="cd14610">
    <property type="entry name" value="R-PTP-N2"/>
    <property type="match status" value="1"/>
</dbReference>
<dbReference type="SMART" id="SM00404">
    <property type="entry name" value="PTPc_motif"/>
    <property type="match status" value="1"/>
</dbReference>
<evidence type="ECO:0000259" key="15">
    <source>
        <dbReference type="PROSITE" id="PS50056"/>
    </source>
</evidence>
<keyword evidence="4" id="KW-0732">Signal</keyword>
<dbReference type="PROSITE" id="PS00383">
    <property type="entry name" value="TYR_PHOSPHATASE_1"/>
    <property type="match status" value="1"/>
</dbReference>
<protein>
    <submittedName>
        <fullName evidence="17">Receptor-type tyrosine-protein phosphatase N2</fullName>
    </submittedName>
</protein>
<dbReference type="Proteomes" id="UP000504624">
    <property type="component" value="Unplaced"/>
</dbReference>
<dbReference type="Pfam" id="PF11548">
    <property type="entry name" value="Receptor_IA-2"/>
    <property type="match status" value="1"/>
</dbReference>
<dbReference type="PRINTS" id="PR00700">
    <property type="entry name" value="PRTYPHPHTASE"/>
</dbReference>
<dbReference type="InterPro" id="IPR000242">
    <property type="entry name" value="PTP_cat"/>
</dbReference>
<dbReference type="Pfam" id="PF14948">
    <property type="entry name" value="RESP18"/>
    <property type="match status" value="1"/>
</dbReference>
<feature type="region of interest" description="Disordered" evidence="13">
    <location>
        <begin position="637"/>
        <end position="676"/>
    </location>
</feature>
<dbReference type="PROSITE" id="PS50056">
    <property type="entry name" value="TYR_PHOSPHATASE_2"/>
    <property type="match status" value="1"/>
</dbReference>
<dbReference type="GO" id="GO:0030658">
    <property type="term" value="C:transport vesicle membrane"/>
    <property type="evidence" value="ECO:0007669"/>
    <property type="project" value="UniProtKB-SubCell"/>
</dbReference>
<keyword evidence="5" id="KW-1133">Transmembrane helix</keyword>
<dbReference type="InterPro" id="IPR038112">
    <property type="entry name" value="Receptor_IA-2_ectodomain_sf"/>
</dbReference>
<dbReference type="PANTHER" id="PTHR46106">
    <property type="entry name" value="IA-2 PROTEIN TYROSINE PHOSPHATASE, ISOFORM C"/>
    <property type="match status" value="1"/>
</dbReference>
<dbReference type="GO" id="GO:0004725">
    <property type="term" value="F:protein tyrosine phosphatase activity"/>
    <property type="evidence" value="ECO:0007669"/>
    <property type="project" value="InterPro"/>
</dbReference>
<dbReference type="InterPro" id="IPR000387">
    <property type="entry name" value="Tyr_Pase_dom"/>
</dbReference>
<evidence type="ECO:0000256" key="1">
    <source>
        <dbReference type="ARBA" id="ARBA00004212"/>
    </source>
</evidence>
<dbReference type="InterPro" id="IPR016130">
    <property type="entry name" value="Tyr_Pase_AS"/>
</dbReference>
<sequence>MRGRATLKVVLDIASCLFEDDLCKSFEICVNDGIFGRCQRVPVIDIYKYDISPPVLQHLKIILEKLSHRGFTWRDDYTQHVIGQELSTIHKIHSRRPDVFASEGSDAGRTFGQNTDNERIYDGENDVNLAKSLQQYLKYLGILSQSASTNLYPRKTSDKASVKSYIYNDPVRYYARGNPKERGPPLARPSKSQLQLAENLRGRTFSQSQMEKFSPESEMGLDQKTLMAALHTYITQNLSAQSSDKSPHSRTKGSQVYAGRFYSTQVSPFDGSFAKGKGEDFKMKKLFQPRPASGVLRPTPEVLSHKSASQDDPKDPLSVVDESLFCTLCLPFITIYWCFSYPTDNGVHEASARTDKEENTAKLIKFLNENALSENVPKDLGPEESTKIETKKSEETDSSEEMNAGVENVKSETFSRELTTAENSESDSKDPSKTSYWIKNALMQDGNSYEKPQKNMGQGLQLEVKSSEEKEYGYIVTVKDPLSVEKGLELIKEVADLLKLQMSVFDDVNVLGPAVTFRVHSNLQNISTADVAKEAAINKEKLEKTTGLKILQTGVGEKSNVPPLAQRGEEAESAKFLLLTLLSLACIAGVLAASGVAYCLRHRAHHRLKEKLSALGADAGSDAPAAYQELCRQRMAVKTSDRPEPLHSSRINSVSSQFSDGPIPSPSARSSTSSWCEEPVQSNMDISTGHMILSYMEDHLKNKNRLEKEWEALCAYQAEPSDTTIAQQEENIQKNRSQAVVPYDHSRICLKGESSHDNSDYINASPIMDHDPRNPAYIATQGPLPATVADFWQMVWENGCVVIVMLTPLVENGVKQCYHYWPDEGSNLYHIYEVNLVSEHIWCEDFLVRSFYLKNLQTNETRTVTQFHFLSWNDQRVPASTRSLLDFRRKVNKCYRGRSCPVVVHCSDGAGRSGTYILIDMVLNKMAKGAKEIDIAATLEHLRDQRPGMVQTKEQFEFALTAVAEEVNAILKALPQ</sequence>
<keyword evidence="7" id="KW-0472">Membrane</keyword>
<proteinExistence type="inferred from homology"/>
<keyword evidence="2" id="KW-0597">Phosphoprotein</keyword>
<dbReference type="Gene3D" id="3.90.190.10">
    <property type="entry name" value="Protein tyrosine phosphatase superfamily"/>
    <property type="match status" value="1"/>
</dbReference>
<keyword evidence="3" id="KW-0812">Transmembrane</keyword>
<evidence type="ECO:0000256" key="13">
    <source>
        <dbReference type="SAM" id="MobiDB-lite"/>
    </source>
</evidence>
<dbReference type="PANTHER" id="PTHR46106:SF5">
    <property type="entry name" value="RECEPTOR-TYPE TYROSINE-PROTEIN PHOSPHATASE N2"/>
    <property type="match status" value="1"/>
</dbReference>
<dbReference type="GO" id="GO:0030141">
    <property type="term" value="C:secretory granule"/>
    <property type="evidence" value="ECO:0007669"/>
    <property type="project" value="InterPro"/>
</dbReference>
<dbReference type="RefSeq" id="XP_017674847.1">
    <property type="nucleotide sequence ID" value="XM_017819358.1"/>
</dbReference>
<dbReference type="InterPro" id="IPR029021">
    <property type="entry name" value="Prot-tyrosine_phosphatase-like"/>
</dbReference>
<feature type="region of interest" description="Disordered" evidence="13">
    <location>
        <begin position="291"/>
        <end position="315"/>
    </location>
</feature>
<accession>A0A6J0HK04</accession>
<comment type="subcellular location">
    <subcellularLocation>
        <location evidence="1">Cytoplasmic vesicle</location>
        <location evidence="1">Secretory vesicle membrane</location>
        <topology evidence="1">Single-pass type I membrane protein</topology>
    </subcellularLocation>
    <subcellularLocation>
        <location evidence="12">Synapse</location>
    </subcellularLocation>
</comment>
<comment type="similarity">
    <text evidence="11">Belongs to the protein-tyrosine phosphatase family. Receptor class 8 subfamily.</text>
</comment>
<evidence type="ECO:0000256" key="4">
    <source>
        <dbReference type="ARBA" id="ARBA00022729"/>
    </source>
</evidence>
<evidence type="ECO:0000259" key="14">
    <source>
        <dbReference type="PROSITE" id="PS50055"/>
    </source>
</evidence>
<evidence type="ECO:0000256" key="2">
    <source>
        <dbReference type="ARBA" id="ARBA00022553"/>
    </source>
</evidence>
<dbReference type="SMART" id="SM01305">
    <property type="entry name" value="RESP18"/>
    <property type="match status" value="1"/>
</dbReference>
<dbReference type="InterPro" id="IPR021613">
    <property type="entry name" value="Receptor_IA-2_dom"/>
</dbReference>
<keyword evidence="6" id="KW-0770">Synapse</keyword>
<keyword evidence="8 17" id="KW-0675">Receptor</keyword>
<feature type="compositionally biased region" description="Basic and acidic residues" evidence="13">
    <location>
        <begin position="376"/>
        <end position="395"/>
    </location>
</feature>
<dbReference type="InterPro" id="IPR029403">
    <property type="entry name" value="RESP18_dom"/>
</dbReference>
<dbReference type="GeneID" id="108499478"/>
<dbReference type="Gene3D" id="3.30.70.2470">
    <property type="entry name" value="Protein-tyrosine phosphatase receptor IA-2 ectodomain"/>
    <property type="match status" value="1"/>
</dbReference>
<keyword evidence="9" id="KW-0325">Glycoprotein</keyword>
<evidence type="ECO:0000313" key="16">
    <source>
        <dbReference type="Proteomes" id="UP000504624"/>
    </source>
</evidence>
<dbReference type="PROSITE" id="PS50055">
    <property type="entry name" value="TYR_PHOSPHATASE_PTP"/>
    <property type="match status" value="1"/>
</dbReference>
<gene>
    <name evidence="17" type="primary">PTPRN2</name>
</gene>
<evidence type="ECO:0000256" key="10">
    <source>
        <dbReference type="ARBA" id="ARBA00023329"/>
    </source>
</evidence>
<evidence type="ECO:0000256" key="7">
    <source>
        <dbReference type="ARBA" id="ARBA00023136"/>
    </source>
</evidence>
<evidence type="ECO:0000256" key="9">
    <source>
        <dbReference type="ARBA" id="ARBA00023180"/>
    </source>
</evidence>
<dbReference type="InterPro" id="IPR033522">
    <property type="entry name" value="IA-2/IA-2_beta"/>
</dbReference>